<sequence>MLCSLLVDCMDCSFICACKCCRIFFLLFCCFFSKIACFVVGTGGRPFWLFSNIIYIKIVQVKSSESFHLLQVFMGLHEDDEINSNQPSVSSNINQEFEVNLIISEYCMPGMTSYDLLKKVKVSHFCNHCC</sequence>
<name>A0ACB9JUT3_9ASTR</name>
<keyword evidence="2" id="KW-1185">Reference proteome</keyword>
<accession>A0ACB9JUT3</accession>
<comment type="caution">
    <text evidence="1">The sequence shown here is derived from an EMBL/GenBank/DDBJ whole genome shotgun (WGS) entry which is preliminary data.</text>
</comment>
<evidence type="ECO:0000313" key="1">
    <source>
        <dbReference type="EMBL" id="KAI3823791.1"/>
    </source>
</evidence>
<protein>
    <submittedName>
        <fullName evidence="1">Uncharacterized protein</fullName>
    </submittedName>
</protein>
<organism evidence="1 2">
    <name type="scientific">Smallanthus sonchifolius</name>
    <dbReference type="NCBI Taxonomy" id="185202"/>
    <lineage>
        <taxon>Eukaryota</taxon>
        <taxon>Viridiplantae</taxon>
        <taxon>Streptophyta</taxon>
        <taxon>Embryophyta</taxon>
        <taxon>Tracheophyta</taxon>
        <taxon>Spermatophyta</taxon>
        <taxon>Magnoliopsida</taxon>
        <taxon>eudicotyledons</taxon>
        <taxon>Gunneridae</taxon>
        <taxon>Pentapetalae</taxon>
        <taxon>asterids</taxon>
        <taxon>campanulids</taxon>
        <taxon>Asterales</taxon>
        <taxon>Asteraceae</taxon>
        <taxon>Asteroideae</taxon>
        <taxon>Heliantheae alliance</taxon>
        <taxon>Millerieae</taxon>
        <taxon>Smallanthus</taxon>
    </lineage>
</organism>
<dbReference type="Proteomes" id="UP001056120">
    <property type="component" value="Linkage Group LG02"/>
</dbReference>
<gene>
    <name evidence="1" type="ORF">L1987_05233</name>
</gene>
<reference evidence="2" key="1">
    <citation type="journal article" date="2022" name="Mol. Ecol. Resour.">
        <title>The genomes of chicory, endive, great burdock and yacon provide insights into Asteraceae palaeo-polyploidization history and plant inulin production.</title>
        <authorList>
            <person name="Fan W."/>
            <person name="Wang S."/>
            <person name="Wang H."/>
            <person name="Wang A."/>
            <person name="Jiang F."/>
            <person name="Liu H."/>
            <person name="Zhao H."/>
            <person name="Xu D."/>
            <person name="Zhang Y."/>
        </authorList>
    </citation>
    <scope>NUCLEOTIDE SEQUENCE [LARGE SCALE GENOMIC DNA]</scope>
    <source>
        <strain evidence="2">cv. Yunnan</strain>
    </source>
</reference>
<proteinExistence type="predicted"/>
<dbReference type="EMBL" id="CM042019">
    <property type="protein sequence ID" value="KAI3823791.1"/>
    <property type="molecule type" value="Genomic_DNA"/>
</dbReference>
<reference evidence="1 2" key="2">
    <citation type="journal article" date="2022" name="Mol. Ecol. Resour.">
        <title>The genomes of chicory, endive, great burdock and yacon provide insights into Asteraceae paleo-polyploidization history and plant inulin production.</title>
        <authorList>
            <person name="Fan W."/>
            <person name="Wang S."/>
            <person name="Wang H."/>
            <person name="Wang A."/>
            <person name="Jiang F."/>
            <person name="Liu H."/>
            <person name="Zhao H."/>
            <person name="Xu D."/>
            <person name="Zhang Y."/>
        </authorList>
    </citation>
    <scope>NUCLEOTIDE SEQUENCE [LARGE SCALE GENOMIC DNA]</scope>
    <source>
        <strain evidence="2">cv. Yunnan</strain>
        <tissue evidence="1">Leaves</tissue>
    </source>
</reference>
<evidence type="ECO:0000313" key="2">
    <source>
        <dbReference type="Proteomes" id="UP001056120"/>
    </source>
</evidence>